<proteinExistence type="inferred from homology"/>
<evidence type="ECO:0000256" key="7">
    <source>
        <dbReference type="ARBA" id="ARBA00023170"/>
    </source>
</evidence>
<accession>A0AAV7BGB8</accession>
<keyword evidence="3 10" id="KW-0812">Transmembrane</keyword>
<organism evidence="13 14">
    <name type="scientific">Engystomops pustulosus</name>
    <name type="common">Tungara frog</name>
    <name type="synonym">Physalaemus pustulosus</name>
    <dbReference type="NCBI Taxonomy" id="76066"/>
    <lineage>
        <taxon>Eukaryota</taxon>
        <taxon>Metazoa</taxon>
        <taxon>Chordata</taxon>
        <taxon>Craniata</taxon>
        <taxon>Vertebrata</taxon>
        <taxon>Euteleostomi</taxon>
        <taxon>Amphibia</taxon>
        <taxon>Batrachia</taxon>
        <taxon>Anura</taxon>
        <taxon>Neobatrachia</taxon>
        <taxon>Hyloidea</taxon>
        <taxon>Leptodactylidae</taxon>
        <taxon>Leiuperinae</taxon>
        <taxon>Engystomops</taxon>
    </lineage>
</organism>
<dbReference type="PRINTS" id="PR02108">
    <property type="entry name" value="MRGPCRFAMILY"/>
</dbReference>
<dbReference type="InterPro" id="IPR000276">
    <property type="entry name" value="GPCR_Rhodpsn"/>
</dbReference>
<feature type="transmembrane region" description="Helical" evidence="11">
    <location>
        <begin position="68"/>
        <end position="89"/>
    </location>
</feature>
<evidence type="ECO:0000256" key="3">
    <source>
        <dbReference type="ARBA" id="ARBA00022692"/>
    </source>
</evidence>
<comment type="subcellular location">
    <subcellularLocation>
        <location evidence="1">Cell membrane</location>
        <topology evidence="1">Multi-pass membrane protein</topology>
    </subcellularLocation>
</comment>
<dbReference type="Proteomes" id="UP000824782">
    <property type="component" value="Unassembled WGS sequence"/>
</dbReference>
<feature type="domain" description="G-protein coupled receptors family 1 profile" evidence="12">
    <location>
        <begin position="48"/>
        <end position="286"/>
    </location>
</feature>
<dbReference type="Pfam" id="PF00001">
    <property type="entry name" value="7tm_1"/>
    <property type="match status" value="1"/>
</dbReference>
<evidence type="ECO:0000256" key="2">
    <source>
        <dbReference type="ARBA" id="ARBA00022475"/>
    </source>
</evidence>
<comment type="caution">
    <text evidence="13">The sequence shown here is derived from an EMBL/GenBank/DDBJ whole genome shotgun (WGS) entry which is preliminary data.</text>
</comment>
<dbReference type="PROSITE" id="PS50262">
    <property type="entry name" value="G_PROTEIN_RECEP_F1_2"/>
    <property type="match status" value="1"/>
</dbReference>
<evidence type="ECO:0000313" key="13">
    <source>
        <dbReference type="EMBL" id="KAG8571646.1"/>
    </source>
</evidence>
<dbReference type="InterPro" id="IPR017452">
    <property type="entry name" value="GPCR_Rhodpsn_7TM"/>
</dbReference>
<name>A0AAV7BGB8_ENGPU</name>
<dbReference type="PRINTS" id="PR00237">
    <property type="entry name" value="GPCRRHODOPSN"/>
</dbReference>
<keyword evidence="5 10" id="KW-0297">G-protein coupled receptor</keyword>
<dbReference type="PANTHER" id="PTHR11334">
    <property type="entry name" value="MAS-RELATED G-PROTEIN COUPLED RECEPTOR"/>
    <property type="match status" value="1"/>
</dbReference>
<feature type="transmembrane region" description="Helical" evidence="11">
    <location>
        <begin position="31"/>
        <end position="56"/>
    </location>
</feature>
<gene>
    <name evidence="13" type="ORF">GDO81_011732</name>
</gene>
<dbReference type="PANTHER" id="PTHR11334:SF65">
    <property type="entry name" value="MAS-RELATED G-PROTEIN COUPLED RECEPTOR MEMBER D"/>
    <property type="match status" value="1"/>
</dbReference>
<evidence type="ECO:0000256" key="5">
    <source>
        <dbReference type="ARBA" id="ARBA00023040"/>
    </source>
</evidence>
<dbReference type="GO" id="GO:0005886">
    <property type="term" value="C:plasma membrane"/>
    <property type="evidence" value="ECO:0007669"/>
    <property type="project" value="UniProtKB-SubCell"/>
</dbReference>
<evidence type="ECO:0000259" key="12">
    <source>
        <dbReference type="PROSITE" id="PS50262"/>
    </source>
</evidence>
<feature type="transmembrane region" description="Helical" evidence="11">
    <location>
        <begin position="193"/>
        <end position="216"/>
    </location>
</feature>
<feature type="transmembrane region" description="Helical" evidence="11">
    <location>
        <begin position="228"/>
        <end position="255"/>
    </location>
</feature>
<keyword evidence="6 11" id="KW-0472">Membrane</keyword>
<keyword evidence="14" id="KW-1185">Reference proteome</keyword>
<comment type="similarity">
    <text evidence="9">Belongs to the G-protein coupled receptor 1 family. Mas subfamily.</text>
</comment>
<dbReference type="PROSITE" id="PS00237">
    <property type="entry name" value="G_PROTEIN_RECEP_F1_1"/>
    <property type="match status" value="1"/>
</dbReference>
<evidence type="ECO:0000256" key="9">
    <source>
        <dbReference type="ARBA" id="ARBA00061394"/>
    </source>
</evidence>
<keyword evidence="2" id="KW-1003">Cell membrane</keyword>
<dbReference type="Gene3D" id="1.20.1070.10">
    <property type="entry name" value="Rhodopsin 7-helix transmembrane proteins"/>
    <property type="match status" value="1"/>
</dbReference>
<evidence type="ECO:0000256" key="10">
    <source>
        <dbReference type="RuleBase" id="RU000688"/>
    </source>
</evidence>
<protein>
    <recommendedName>
        <fullName evidence="12">G-protein coupled receptors family 1 profile domain-containing protein</fullName>
    </recommendedName>
</protein>
<evidence type="ECO:0000256" key="1">
    <source>
        <dbReference type="ARBA" id="ARBA00004651"/>
    </source>
</evidence>
<evidence type="ECO:0000256" key="11">
    <source>
        <dbReference type="SAM" id="Phobius"/>
    </source>
</evidence>
<keyword evidence="7 10" id="KW-0675">Receptor</keyword>
<sequence>MKILSVIRMEEQDFFNETQERKLQDPSDIHFTITACCILAVCLFGMLGNGVAFWFLSFKIPRNKFTVYIINLIIADFTYLFFNATLMALQIDQLMDLHPNFPGMSIVILLLEIFYDGAYQAGMLFLLAISIERCVSVFYPIWYRCHRPKHQSLVICLTMWFIACLESCLDNLICSPEAFSAGSLKCTGVQVMTFVVSIVISLPLMLISSIILLIKIKTASIKCRPPKLYVTIIVSVFVFLVACVPVKFMWLLLYLKCLPNGFQSVHFFFASILCTVFSSSINPYIYFMIGRQKKLKFRQSIHSALHHVFHVEEDEAEKAFENSSGLSNIS</sequence>
<feature type="transmembrane region" description="Helical" evidence="11">
    <location>
        <begin position="267"/>
        <end position="289"/>
    </location>
</feature>
<reference evidence="13" key="1">
    <citation type="thesis" date="2020" institute="ProQuest LLC" country="789 East Eisenhower Parkway, Ann Arbor, MI, USA">
        <title>Comparative Genomics and Chromosome Evolution.</title>
        <authorList>
            <person name="Mudd A.B."/>
        </authorList>
    </citation>
    <scope>NUCLEOTIDE SEQUENCE</scope>
    <source>
        <strain evidence="13">237g6f4</strain>
        <tissue evidence="13">Blood</tissue>
    </source>
</reference>
<dbReference type="InterPro" id="IPR026234">
    <property type="entry name" value="MRGPCRFAMILY"/>
</dbReference>
<evidence type="ECO:0000256" key="4">
    <source>
        <dbReference type="ARBA" id="ARBA00022989"/>
    </source>
</evidence>
<keyword evidence="4 11" id="KW-1133">Transmembrane helix</keyword>
<evidence type="ECO:0000256" key="8">
    <source>
        <dbReference type="ARBA" id="ARBA00023224"/>
    </source>
</evidence>
<dbReference type="EMBL" id="WNYA01000005">
    <property type="protein sequence ID" value="KAG8571646.1"/>
    <property type="molecule type" value="Genomic_DNA"/>
</dbReference>
<evidence type="ECO:0000313" key="14">
    <source>
        <dbReference type="Proteomes" id="UP000824782"/>
    </source>
</evidence>
<dbReference type="SUPFAM" id="SSF81321">
    <property type="entry name" value="Family A G protein-coupled receptor-like"/>
    <property type="match status" value="1"/>
</dbReference>
<keyword evidence="8 10" id="KW-0807">Transducer</keyword>
<dbReference type="GO" id="GO:0004930">
    <property type="term" value="F:G protein-coupled receptor activity"/>
    <property type="evidence" value="ECO:0007669"/>
    <property type="project" value="UniProtKB-KW"/>
</dbReference>
<feature type="transmembrane region" description="Helical" evidence="11">
    <location>
        <begin position="154"/>
        <end position="173"/>
    </location>
</feature>
<evidence type="ECO:0000256" key="6">
    <source>
        <dbReference type="ARBA" id="ARBA00023136"/>
    </source>
</evidence>
<dbReference type="AlphaFoldDB" id="A0AAV7BGB8"/>
<dbReference type="FunFam" id="1.20.1070.10:FF:000193">
    <property type="entry name" value="Mas-related G-protein coupled receptor member E"/>
    <property type="match status" value="1"/>
</dbReference>